<accession>A0A0D2NGE1</accession>
<evidence type="ECO:0000313" key="1">
    <source>
        <dbReference type="EMBL" id="KIZ04096.1"/>
    </source>
</evidence>
<dbReference type="EMBL" id="KK100726">
    <property type="protein sequence ID" value="KIZ04096.1"/>
    <property type="molecule type" value="Genomic_DNA"/>
</dbReference>
<gene>
    <name evidence="1" type="ORF">MNEG_3860</name>
</gene>
<dbReference type="AlphaFoldDB" id="A0A0D2NGE1"/>
<dbReference type="Proteomes" id="UP000054498">
    <property type="component" value="Unassembled WGS sequence"/>
</dbReference>
<dbReference type="GeneID" id="25736738"/>
<dbReference type="KEGG" id="mng:MNEG_3860"/>
<proteinExistence type="predicted"/>
<evidence type="ECO:0000313" key="2">
    <source>
        <dbReference type="Proteomes" id="UP000054498"/>
    </source>
</evidence>
<keyword evidence="2" id="KW-1185">Reference proteome</keyword>
<sequence>MSQDLGSERLCRALRAVLSLATHRGRIANVRAEQALEVLLHASNGAPQALLPEDLMLELSNAVAEQAASDNRARVDLVLRTLLLVMSSSDGKFVRQQQVKVVPGLAASLARHVIRWADDPDVVWYALCNLNLVCQPDASAAVEEVLAAPGDLVGVLLSLAARLRNDKAAASEL</sequence>
<protein>
    <submittedName>
        <fullName evidence="1">Uncharacterized protein</fullName>
    </submittedName>
</protein>
<name>A0A0D2NGE1_9CHLO</name>
<reference evidence="1 2" key="1">
    <citation type="journal article" date="2013" name="BMC Genomics">
        <title>Reconstruction of the lipid metabolism for the microalga Monoraphidium neglectum from its genome sequence reveals characteristics suitable for biofuel production.</title>
        <authorList>
            <person name="Bogen C."/>
            <person name="Al-Dilaimi A."/>
            <person name="Albersmeier A."/>
            <person name="Wichmann J."/>
            <person name="Grundmann M."/>
            <person name="Rupp O."/>
            <person name="Lauersen K.J."/>
            <person name="Blifernez-Klassen O."/>
            <person name="Kalinowski J."/>
            <person name="Goesmann A."/>
            <person name="Mussgnug J.H."/>
            <person name="Kruse O."/>
        </authorList>
    </citation>
    <scope>NUCLEOTIDE SEQUENCE [LARGE SCALE GENOMIC DNA]</scope>
    <source>
        <strain evidence="1 2">SAG 48.87</strain>
    </source>
</reference>
<dbReference type="RefSeq" id="XP_013903115.1">
    <property type="nucleotide sequence ID" value="XM_014047661.1"/>
</dbReference>
<organism evidence="1 2">
    <name type="scientific">Monoraphidium neglectum</name>
    <dbReference type="NCBI Taxonomy" id="145388"/>
    <lineage>
        <taxon>Eukaryota</taxon>
        <taxon>Viridiplantae</taxon>
        <taxon>Chlorophyta</taxon>
        <taxon>core chlorophytes</taxon>
        <taxon>Chlorophyceae</taxon>
        <taxon>CS clade</taxon>
        <taxon>Sphaeropleales</taxon>
        <taxon>Selenastraceae</taxon>
        <taxon>Monoraphidium</taxon>
    </lineage>
</organism>